<sequence>MRRAVTTALVGLIHAGCLLTAGFPVASASPADIPPEVPADPDRVVFADNPLILNPHAAVVESWSRSDDGLLLNFVSGARDCFGVHVLVDETPEAVTVDLNGGMPPSSIGRMCIAQAVPGSVEVRLDEPLGDRVVLAVARNLDKPS</sequence>
<reference evidence="2" key="1">
    <citation type="submission" date="2014-05" db="EMBL/GenBank/DDBJ databases">
        <authorList>
            <person name="Urmite Genomes"/>
        </authorList>
    </citation>
    <scope>NUCLEOTIDE SEQUENCE</scope>
    <source>
        <strain evidence="2">DSM 44074</strain>
    </source>
</reference>
<dbReference type="RefSeq" id="WP_030137599.1">
    <property type="nucleotide sequence ID" value="NZ_LK021337.1"/>
</dbReference>
<dbReference type="EMBL" id="LK021337">
    <property type="protein sequence ID" value="CDQ43652.1"/>
    <property type="molecule type" value="Genomic_DNA"/>
</dbReference>
<accession>A0AAV2WID2</accession>
<dbReference type="AlphaFoldDB" id="A0AAV2WID2"/>
<gene>
    <name evidence="2" type="ORF">BN1047_01523</name>
</gene>
<organism evidence="2 3">
    <name type="scientific">Mycolicibacterium neoaurum</name>
    <name type="common">Mycobacterium neoaurum</name>
    <dbReference type="NCBI Taxonomy" id="1795"/>
    <lineage>
        <taxon>Bacteria</taxon>
        <taxon>Bacillati</taxon>
        <taxon>Actinomycetota</taxon>
        <taxon>Actinomycetes</taxon>
        <taxon>Mycobacteriales</taxon>
        <taxon>Mycobacteriaceae</taxon>
        <taxon>Mycolicibacterium</taxon>
    </lineage>
</organism>
<dbReference type="Proteomes" id="UP000028864">
    <property type="component" value="Unassembled WGS sequence"/>
</dbReference>
<evidence type="ECO:0000256" key="1">
    <source>
        <dbReference type="SAM" id="SignalP"/>
    </source>
</evidence>
<feature type="chain" id="PRO_5043830954" evidence="1">
    <location>
        <begin position="29"/>
        <end position="145"/>
    </location>
</feature>
<proteinExistence type="predicted"/>
<keyword evidence="1" id="KW-0732">Signal</keyword>
<protein>
    <submittedName>
        <fullName evidence="2">Uncharacterized protein</fullName>
    </submittedName>
</protein>
<feature type="signal peptide" evidence="1">
    <location>
        <begin position="1"/>
        <end position="28"/>
    </location>
</feature>
<evidence type="ECO:0000313" key="2">
    <source>
        <dbReference type="EMBL" id="CDQ43652.1"/>
    </source>
</evidence>
<evidence type="ECO:0000313" key="3">
    <source>
        <dbReference type="Proteomes" id="UP000028864"/>
    </source>
</evidence>
<name>A0AAV2WID2_MYCNE</name>
<reference evidence="2" key="2">
    <citation type="submission" date="2015-09" db="EMBL/GenBank/DDBJ databases">
        <title>Draft genome sequence of Mycobacterium neoaurum DSM 44074.</title>
        <authorList>
            <person name="Croce O."/>
            <person name="Robert C."/>
            <person name="Raoult D."/>
            <person name="Drancourt M."/>
        </authorList>
    </citation>
    <scope>NUCLEOTIDE SEQUENCE</scope>
    <source>
        <strain evidence="2">DSM 44074</strain>
    </source>
</reference>